<name>A0ACC1JAR2_9FUNG</name>
<dbReference type="Proteomes" id="UP001150603">
    <property type="component" value="Unassembled WGS sequence"/>
</dbReference>
<dbReference type="EMBL" id="JANBPW010001423">
    <property type="protein sequence ID" value="KAJ1944588.1"/>
    <property type="molecule type" value="Genomic_DNA"/>
</dbReference>
<evidence type="ECO:0000313" key="1">
    <source>
        <dbReference type="EMBL" id="KAJ1944588.1"/>
    </source>
</evidence>
<keyword evidence="2" id="KW-1185">Reference proteome</keyword>
<protein>
    <submittedName>
        <fullName evidence="1">Uncharacterized protein</fullName>
    </submittedName>
</protein>
<evidence type="ECO:0000313" key="2">
    <source>
        <dbReference type="Proteomes" id="UP001150603"/>
    </source>
</evidence>
<accession>A0ACC1JAR2</accession>
<comment type="caution">
    <text evidence="1">The sequence shown here is derived from an EMBL/GenBank/DDBJ whole genome shotgun (WGS) entry which is preliminary data.</text>
</comment>
<organism evidence="1 2">
    <name type="scientific">Linderina macrospora</name>
    <dbReference type="NCBI Taxonomy" id="4868"/>
    <lineage>
        <taxon>Eukaryota</taxon>
        <taxon>Fungi</taxon>
        <taxon>Fungi incertae sedis</taxon>
        <taxon>Zoopagomycota</taxon>
        <taxon>Kickxellomycotina</taxon>
        <taxon>Kickxellomycetes</taxon>
        <taxon>Kickxellales</taxon>
        <taxon>Kickxellaceae</taxon>
        <taxon>Linderina</taxon>
    </lineage>
</organism>
<sequence length="101" mass="11644">MRIFIATNLYNSEKVLPSMAAQLLSFAQLLGNHRIFISVYENGSSDKTKEILHEFEKTLDTLSVPHRIVADGNPRPSSFHRIEYMAKIRNRALEPLYEQPQ</sequence>
<feature type="non-terminal residue" evidence="1">
    <location>
        <position position="101"/>
    </location>
</feature>
<gene>
    <name evidence="1" type="ORF">FBU59_002559</name>
</gene>
<reference evidence="1" key="1">
    <citation type="submission" date="2022-07" db="EMBL/GenBank/DDBJ databases">
        <title>Phylogenomic reconstructions and comparative analyses of Kickxellomycotina fungi.</title>
        <authorList>
            <person name="Reynolds N.K."/>
            <person name="Stajich J.E."/>
            <person name="Barry K."/>
            <person name="Grigoriev I.V."/>
            <person name="Crous P."/>
            <person name="Smith M.E."/>
        </authorList>
    </citation>
    <scope>NUCLEOTIDE SEQUENCE</scope>
    <source>
        <strain evidence="1">NRRL 5244</strain>
    </source>
</reference>
<proteinExistence type="predicted"/>